<dbReference type="STRING" id="7232.A0A484ATQ3"/>
<sequence>MELNMRCTSLWFFGLWLLVLGVRSSETRCVCGAQKLLRLRSTATAGGQAFVDDDQLEQEQEPELDLSQLSESQLQQLMQQLNLASDYDDDDRGIGRPWKRVQRIIKRQLVRIPKRYLKKLLRQFGLARDGSFRSGALLDPEVGAVPELYYLIPLE</sequence>
<name>A0A484ATQ3_DRONA</name>
<accession>A0A484ATQ3</accession>
<reference evidence="2 3" key="1">
    <citation type="journal article" date="2019" name="J. Hered.">
        <title>An Improved Genome Assembly for Drosophila navojoa, the Basal Species in the mojavensis Cluster.</title>
        <authorList>
            <person name="Vanderlinde T."/>
            <person name="Dupim E.G."/>
            <person name="Nazario-Yepiz N.O."/>
            <person name="Carvalho A.B."/>
        </authorList>
    </citation>
    <scope>NUCLEOTIDE SEQUENCE [LARGE SCALE GENOMIC DNA]</scope>
    <source>
        <strain evidence="2">Navoj_Jal97</strain>
        <tissue evidence="2">Whole organism</tissue>
    </source>
</reference>
<dbReference type="EMBL" id="LSRL02000798">
    <property type="protein sequence ID" value="TDG39826.1"/>
    <property type="molecule type" value="Genomic_DNA"/>
</dbReference>
<dbReference type="Proteomes" id="UP000295192">
    <property type="component" value="Unassembled WGS sequence"/>
</dbReference>
<feature type="signal peptide" evidence="1">
    <location>
        <begin position="1"/>
        <end position="24"/>
    </location>
</feature>
<evidence type="ECO:0008006" key="4">
    <source>
        <dbReference type="Google" id="ProtNLM"/>
    </source>
</evidence>
<dbReference type="OMA" id="EYYLIPL"/>
<proteinExistence type="predicted"/>
<evidence type="ECO:0000313" key="3">
    <source>
        <dbReference type="Proteomes" id="UP000295192"/>
    </source>
</evidence>
<gene>
    <name evidence="2" type="ORF">AWZ03_013746</name>
</gene>
<protein>
    <recommendedName>
        <fullName evidence="4">TGF-beta propeptide domain-containing protein</fullName>
    </recommendedName>
</protein>
<keyword evidence="3" id="KW-1185">Reference proteome</keyword>
<dbReference type="AlphaFoldDB" id="A0A484ATQ3"/>
<feature type="chain" id="PRO_5019850570" description="TGF-beta propeptide domain-containing protein" evidence="1">
    <location>
        <begin position="25"/>
        <end position="155"/>
    </location>
</feature>
<evidence type="ECO:0000256" key="1">
    <source>
        <dbReference type="SAM" id="SignalP"/>
    </source>
</evidence>
<organism evidence="2 3">
    <name type="scientific">Drosophila navojoa</name>
    <name type="common">Fruit fly</name>
    <dbReference type="NCBI Taxonomy" id="7232"/>
    <lineage>
        <taxon>Eukaryota</taxon>
        <taxon>Metazoa</taxon>
        <taxon>Ecdysozoa</taxon>
        <taxon>Arthropoda</taxon>
        <taxon>Hexapoda</taxon>
        <taxon>Insecta</taxon>
        <taxon>Pterygota</taxon>
        <taxon>Neoptera</taxon>
        <taxon>Endopterygota</taxon>
        <taxon>Diptera</taxon>
        <taxon>Brachycera</taxon>
        <taxon>Muscomorpha</taxon>
        <taxon>Ephydroidea</taxon>
        <taxon>Drosophilidae</taxon>
        <taxon>Drosophila</taxon>
    </lineage>
</organism>
<comment type="caution">
    <text evidence="2">The sequence shown here is derived from an EMBL/GenBank/DDBJ whole genome shotgun (WGS) entry which is preliminary data.</text>
</comment>
<keyword evidence="1" id="KW-0732">Signal</keyword>
<evidence type="ECO:0000313" key="2">
    <source>
        <dbReference type="EMBL" id="TDG39826.1"/>
    </source>
</evidence>